<dbReference type="RefSeq" id="WP_142528030.1">
    <property type="nucleotide sequence ID" value="NZ_CBCSJO010000001.1"/>
</dbReference>
<dbReference type="OrthoDB" id="9801814at2"/>
<dbReference type="Gene3D" id="2.40.30.170">
    <property type="match status" value="1"/>
</dbReference>
<comment type="subcellular location">
    <subcellularLocation>
        <location evidence="1">Cell envelope</location>
    </subcellularLocation>
</comment>
<dbReference type="InterPro" id="IPR058627">
    <property type="entry name" value="MdtA-like_C"/>
</dbReference>
<keyword evidence="8" id="KW-1185">Reference proteome</keyword>
<proteinExistence type="inferred from homology"/>
<dbReference type="AlphaFoldDB" id="A0A521CYY5"/>
<comment type="similarity">
    <text evidence="2">Belongs to the membrane fusion protein (MFP) (TC 8.A.1) family.</text>
</comment>
<dbReference type="PANTHER" id="PTHR30158">
    <property type="entry name" value="ACRA/E-RELATED COMPONENT OF DRUG EFFLUX TRANSPORTER"/>
    <property type="match status" value="1"/>
</dbReference>
<evidence type="ECO:0000259" key="5">
    <source>
        <dbReference type="Pfam" id="PF25944"/>
    </source>
</evidence>
<reference evidence="7 8" key="1">
    <citation type="submission" date="2017-05" db="EMBL/GenBank/DDBJ databases">
        <authorList>
            <person name="Varghese N."/>
            <person name="Submissions S."/>
        </authorList>
    </citation>
    <scope>NUCLEOTIDE SEQUENCE [LARGE SCALE GENOMIC DNA]</scope>
    <source>
        <strain evidence="7 8">DSM 19036</strain>
    </source>
</reference>
<dbReference type="Pfam" id="PF25876">
    <property type="entry name" value="HH_MFP_RND"/>
    <property type="match status" value="1"/>
</dbReference>
<dbReference type="InterPro" id="IPR006143">
    <property type="entry name" value="RND_pump_MFP"/>
</dbReference>
<dbReference type="Gene3D" id="1.10.287.470">
    <property type="entry name" value="Helix hairpin bin"/>
    <property type="match status" value="1"/>
</dbReference>
<feature type="domain" description="Multidrug resistance protein MdtA-like beta-barrel" evidence="5">
    <location>
        <begin position="237"/>
        <end position="298"/>
    </location>
</feature>
<dbReference type="Pfam" id="PF25944">
    <property type="entry name" value="Beta-barrel_RND"/>
    <property type="match status" value="1"/>
</dbReference>
<dbReference type="InterPro" id="IPR058625">
    <property type="entry name" value="MdtA-like_BSH"/>
</dbReference>
<dbReference type="GO" id="GO:0022857">
    <property type="term" value="F:transmembrane transporter activity"/>
    <property type="evidence" value="ECO:0007669"/>
    <property type="project" value="InterPro"/>
</dbReference>
<dbReference type="PANTHER" id="PTHR30158:SF23">
    <property type="entry name" value="MULTIDRUG RESISTANCE PROTEIN MEXA"/>
    <property type="match status" value="1"/>
</dbReference>
<gene>
    <name evidence="7" type="ORF">SAMN06265348_104337</name>
</gene>
<dbReference type="Gene3D" id="2.40.420.20">
    <property type="match status" value="1"/>
</dbReference>
<dbReference type="InterPro" id="IPR058626">
    <property type="entry name" value="MdtA-like_b-barrel"/>
</dbReference>
<dbReference type="InterPro" id="IPR058624">
    <property type="entry name" value="MdtA-like_HH"/>
</dbReference>
<evidence type="ECO:0000259" key="4">
    <source>
        <dbReference type="Pfam" id="PF25917"/>
    </source>
</evidence>
<dbReference type="GO" id="GO:0046677">
    <property type="term" value="P:response to antibiotic"/>
    <property type="evidence" value="ECO:0007669"/>
    <property type="project" value="TreeGrafter"/>
</dbReference>
<dbReference type="Pfam" id="PF25967">
    <property type="entry name" value="RND-MFP_C"/>
    <property type="match status" value="1"/>
</dbReference>
<dbReference type="Pfam" id="PF25917">
    <property type="entry name" value="BSH_RND"/>
    <property type="match status" value="1"/>
</dbReference>
<accession>A0A521CYY5</accession>
<dbReference type="PROSITE" id="PS51257">
    <property type="entry name" value="PROKAR_LIPOPROTEIN"/>
    <property type="match status" value="1"/>
</dbReference>
<organism evidence="7 8">
    <name type="scientific">Pedobacter westerhofensis</name>
    <dbReference type="NCBI Taxonomy" id="425512"/>
    <lineage>
        <taxon>Bacteria</taxon>
        <taxon>Pseudomonadati</taxon>
        <taxon>Bacteroidota</taxon>
        <taxon>Sphingobacteriia</taxon>
        <taxon>Sphingobacteriales</taxon>
        <taxon>Sphingobacteriaceae</taxon>
        <taxon>Pedobacter</taxon>
    </lineage>
</organism>
<sequence length="388" mass="41461">MKTNIKTGLLFLAGITLASCGGSNKEDAAKAAAAPQVQEYKVVTLQPRSATLNTDFPASIQGQENIEIRPRIEGYIEKIYVDEGAVVKKGQPLFKINDPQYEQAVRTAQAGIKTAQAQVSTAKLAVVKVTPLVQKEIVSKYELESAQYSYDSALASLAQARAALVNAQTNLSYTTVTSPVNGVVGSIPFRLGSLVNSSTTDPLTTVSSIGNVYAYFALNEKLLLEFTKDSTGTSFSQKIAKLPKVSLLLADGSLYKEQGRIETVNGLINTATGSANIRARFSNPQGVIRSGSSTTVRLPNAVKDALLIPQSATFELQDKRFAVVVDKEGKTKTVSITVMENTPGNYYIVESGLKAGDQVALEGVSTLKDGTQIKANVQQPDAIYADLK</sequence>
<dbReference type="GO" id="GO:0030313">
    <property type="term" value="C:cell envelope"/>
    <property type="evidence" value="ECO:0007669"/>
    <property type="project" value="UniProtKB-SubCell"/>
</dbReference>
<name>A0A521CYY5_9SPHI</name>
<evidence type="ECO:0000259" key="3">
    <source>
        <dbReference type="Pfam" id="PF25876"/>
    </source>
</evidence>
<dbReference type="Proteomes" id="UP000320300">
    <property type="component" value="Unassembled WGS sequence"/>
</dbReference>
<dbReference type="NCBIfam" id="TIGR01730">
    <property type="entry name" value="RND_mfp"/>
    <property type="match status" value="1"/>
</dbReference>
<feature type="domain" description="Multidrug resistance protein MdtA-like alpha-helical hairpin" evidence="3">
    <location>
        <begin position="107"/>
        <end position="174"/>
    </location>
</feature>
<dbReference type="Gene3D" id="2.40.50.100">
    <property type="match status" value="1"/>
</dbReference>
<evidence type="ECO:0000256" key="1">
    <source>
        <dbReference type="ARBA" id="ARBA00004196"/>
    </source>
</evidence>
<evidence type="ECO:0000256" key="2">
    <source>
        <dbReference type="ARBA" id="ARBA00009477"/>
    </source>
</evidence>
<evidence type="ECO:0000313" key="8">
    <source>
        <dbReference type="Proteomes" id="UP000320300"/>
    </source>
</evidence>
<evidence type="ECO:0000259" key="6">
    <source>
        <dbReference type="Pfam" id="PF25967"/>
    </source>
</evidence>
<protein>
    <submittedName>
        <fullName evidence="7">Membrane fusion protein, multidrug efflux system</fullName>
    </submittedName>
</protein>
<feature type="domain" description="Multidrug resistance protein MdtA-like C-terminal permuted SH3" evidence="6">
    <location>
        <begin position="304"/>
        <end position="364"/>
    </location>
</feature>
<feature type="domain" description="Multidrug resistance protein MdtA-like barrel-sandwich hybrid" evidence="4">
    <location>
        <begin position="65"/>
        <end position="206"/>
    </location>
</feature>
<dbReference type="EMBL" id="FXTN01000004">
    <property type="protein sequence ID" value="SMO64657.1"/>
    <property type="molecule type" value="Genomic_DNA"/>
</dbReference>
<dbReference type="GO" id="GO:0005886">
    <property type="term" value="C:plasma membrane"/>
    <property type="evidence" value="ECO:0007669"/>
    <property type="project" value="TreeGrafter"/>
</dbReference>
<dbReference type="SUPFAM" id="SSF111369">
    <property type="entry name" value="HlyD-like secretion proteins"/>
    <property type="match status" value="1"/>
</dbReference>
<evidence type="ECO:0000313" key="7">
    <source>
        <dbReference type="EMBL" id="SMO64657.1"/>
    </source>
</evidence>